<dbReference type="InterPro" id="IPR014330">
    <property type="entry name" value="RNA-bd_S4-rel_YaaA"/>
</dbReference>
<keyword evidence="3" id="KW-1185">Reference proteome</keyword>
<evidence type="ECO:0000313" key="3">
    <source>
        <dbReference type="Proteomes" id="UP000051647"/>
    </source>
</evidence>
<dbReference type="STRING" id="1423815.FC27_GL002106"/>
<dbReference type="AlphaFoldDB" id="A0A0R1SEV7"/>
<dbReference type="Proteomes" id="UP000051647">
    <property type="component" value="Unassembled WGS sequence"/>
</dbReference>
<sequence length="69" mass="7791">MSQKVEIETEFITVGQFLKEVGIIGTGGQAKWYLKENSIEVNGEPEDRRGKKLYKGDKIVAEDQTFEIA</sequence>
<evidence type="ECO:0000313" key="2">
    <source>
        <dbReference type="EMBL" id="KRL67257.1"/>
    </source>
</evidence>
<dbReference type="RefSeq" id="WP_010625564.1">
    <property type="nucleotide sequence ID" value="NZ_AZFA01000007.1"/>
</dbReference>
<dbReference type="Gene3D" id="3.10.290.10">
    <property type="entry name" value="RNA-binding S4 domain"/>
    <property type="match status" value="1"/>
</dbReference>
<dbReference type="SUPFAM" id="SSF55174">
    <property type="entry name" value="Alpha-L RNA-binding motif"/>
    <property type="match status" value="1"/>
</dbReference>
<dbReference type="eggNOG" id="COG2501">
    <property type="taxonomic scope" value="Bacteria"/>
</dbReference>
<dbReference type="NCBIfam" id="TIGR02988">
    <property type="entry name" value="YaaA_near_RecF"/>
    <property type="match status" value="1"/>
</dbReference>
<name>A0A0R1SEV7_9LACO</name>
<evidence type="ECO:0000256" key="1">
    <source>
        <dbReference type="PROSITE-ProRule" id="PRU00182"/>
    </source>
</evidence>
<dbReference type="EMBL" id="AZFA01000007">
    <property type="protein sequence ID" value="KRL67257.1"/>
    <property type="molecule type" value="Genomic_DNA"/>
</dbReference>
<protein>
    <submittedName>
        <fullName evidence="2">Uncharacterized protein</fullName>
    </submittedName>
</protein>
<gene>
    <name evidence="2" type="ORF">FC27_GL002106</name>
</gene>
<dbReference type="InterPro" id="IPR036986">
    <property type="entry name" value="S4_RNA-bd_sf"/>
</dbReference>
<proteinExistence type="predicted"/>
<comment type="caution">
    <text evidence="2">The sequence shown here is derived from an EMBL/GenBank/DDBJ whole genome shotgun (WGS) entry which is preliminary data.</text>
</comment>
<dbReference type="PROSITE" id="PS50889">
    <property type="entry name" value="S4"/>
    <property type="match status" value="1"/>
</dbReference>
<reference evidence="2 3" key="1">
    <citation type="journal article" date="2015" name="Genome Announc.">
        <title>Expanding the biotechnology potential of lactobacilli through comparative genomics of 213 strains and associated genera.</title>
        <authorList>
            <person name="Sun Z."/>
            <person name="Harris H.M."/>
            <person name="McCann A."/>
            <person name="Guo C."/>
            <person name="Argimon S."/>
            <person name="Zhang W."/>
            <person name="Yang X."/>
            <person name="Jeffery I.B."/>
            <person name="Cooney J.C."/>
            <person name="Kagawa T.F."/>
            <person name="Liu W."/>
            <person name="Song Y."/>
            <person name="Salvetti E."/>
            <person name="Wrobel A."/>
            <person name="Rasinkangas P."/>
            <person name="Parkhill J."/>
            <person name="Rea M.C."/>
            <person name="O'Sullivan O."/>
            <person name="Ritari J."/>
            <person name="Douillard F.P."/>
            <person name="Paul Ross R."/>
            <person name="Yang R."/>
            <person name="Briner A.E."/>
            <person name="Felis G.E."/>
            <person name="de Vos W.M."/>
            <person name="Barrangou R."/>
            <person name="Klaenhammer T.R."/>
            <person name="Caufield P.W."/>
            <person name="Cui Y."/>
            <person name="Zhang H."/>
            <person name="O'Toole P.W."/>
        </authorList>
    </citation>
    <scope>NUCLEOTIDE SEQUENCE [LARGE SCALE GENOMIC DNA]</scope>
    <source>
        <strain evidence="2 3">DSM 14857</strain>
    </source>
</reference>
<organism evidence="2 3">
    <name type="scientific">Companilactobacillus versmoldensis DSM 14857 = KCTC 3814</name>
    <dbReference type="NCBI Taxonomy" id="1423815"/>
    <lineage>
        <taxon>Bacteria</taxon>
        <taxon>Bacillati</taxon>
        <taxon>Bacillota</taxon>
        <taxon>Bacilli</taxon>
        <taxon>Lactobacillales</taxon>
        <taxon>Lactobacillaceae</taxon>
        <taxon>Companilactobacillus</taxon>
    </lineage>
</organism>
<dbReference type="OrthoDB" id="9811532at2"/>
<dbReference type="Pfam" id="PF13275">
    <property type="entry name" value="S4_2"/>
    <property type="match status" value="1"/>
</dbReference>
<accession>A0A0R1SEV7</accession>
<dbReference type="PATRIC" id="fig|1423815.3.peg.2160"/>
<keyword evidence="1" id="KW-0694">RNA-binding</keyword>
<dbReference type="GO" id="GO:0003723">
    <property type="term" value="F:RNA binding"/>
    <property type="evidence" value="ECO:0007669"/>
    <property type="project" value="UniProtKB-KW"/>
</dbReference>